<evidence type="ECO:0000256" key="2">
    <source>
        <dbReference type="ARBA" id="ARBA00022525"/>
    </source>
</evidence>
<dbReference type="CDD" id="cd00190">
    <property type="entry name" value="Tryp_SPc"/>
    <property type="match status" value="1"/>
</dbReference>
<organism evidence="12 13">
    <name type="scientific">Polypedilum vanderplanki</name>
    <name type="common">Sleeping chironomid midge</name>
    <dbReference type="NCBI Taxonomy" id="319348"/>
    <lineage>
        <taxon>Eukaryota</taxon>
        <taxon>Metazoa</taxon>
        <taxon>Ecdysozoa</taxon>
        <taxon>Arthropoda</taxon>
        <taxon>Hexapoda</taxon>
        <taxon>Insecta</taxon>
        <taxon>Pterygota</taxon>
        <taxon>Neoptera</taxon>
        <taxon>Endopterygota</taxon>
        <taxon>Diptera</taxon>
        <taxon>Nematocera</taxon>
        <taxon>Chironomoidea</taxon>
        <taxon>Chironomidae</taxon>
        <taxon>Chironominae</taxon>
        <taxon>Polypedilum</taxon>
        <taxon>Polypedilum</taxon>
    </lineage>
</organism>
<accession>A0A9J6BE58</accession>
<evidence type="ECO:0000256" key="8">
    <source>
        <dbReference type="ARBA" id="ARBA00024195"/>
    </source>
</evidence>
<dbReference type="GO" id="GO:0004252">
    <property type="term" value="F:serine-type endopeptidase activity"/>
    <property type="evidence" value="ECO:0007669"/>
    <property type="project" value="InterPro"/>
</dbReference>
<comment type="similarity">
    <text evidence="8">Belongs to the peptidase S1 family. CLIP subfamily.</text>
</comment>
<keyword evidence="2" id="KW-0964">Secreted</keyword>
<dbReference type="Gene3D" id="2.40.10.10">
    <property type="entry name" value="Trypsin-like serine proteases"/>
    <property type="match status" value="2"/>
</dbReference>
<sequence>MKIFLIFVSILTEIANGKTNWTRINDVCGVSHGDRIIGGTKAALGQYPWVAHIGLLKQERNDHKLSYECGGSLIHPKFVISAAHCVYGLGNNERVATIKLGEHNLETDIDCEGNHCADPPQVFYPERIYVPREYNDTKLKHDIALIELDEPANFTRYVLPVCLPSGDMIKNDLMSMMVEITGWGYFDIDDPVSSSILNVVRLPVVEIEKCKEIKQLSVYEFSKGQMCVGGIKGKDSCNGDSGGPLVKAMSMDNYGPRYILFGLVSVGVPSCGKFSLPAVYTNVSHYLPWIYDVIN</sequence>
<evidence type="ECO:0000256" key="3">
    <source>
        <dbReference type="ARBA" id="ARBA00022588"/>
    </source>
</evidence>
<gene>
    <name evidence="12" type="ORF">PVAND_015854</name>
</gene>
<dbReference type="PROSITE" id="PS50240">
    <property type="entry name" value="TRYPSIN_DOM"/>
    <property type="match status" value="1"/>
</dbReference>
<dbReference type="PANTHER" id="PTHR24256">
    <property type="entry name" value="TRYPTASE-RELATED"/>
    <property type="match status" value="1"/>
</dbReference>
<dbReference type="SMART" id="SM00020">
    <property type="entry name" value="Tryp_SPc"/>
    <property type="match status" value="1"/>
</dbReference>
<dbReference type="PRINTS" id="PR00722">
    <property type="entry name" value="CHYMOTRYPSIN"/>
</dbReference>
<dbReference type="InterPro" id="IPR001314">
    <property type="entry name" value="Peptidase_S1A"/>
</dbReference>
<dbReference type="InterPro" id="IPR043504">
    <property type="entry name" value="Peptidase_S1_PA_chymotrypsin"/>
</dbReference>
<dbReference type="InterPro" id="IPR051487">
    <property type="entry name" value="Ser/Thr_Proteases_Immune/Dev"/>
</dbReference>
<comment type="caution">
    <text evidence="12">The sequence shown here is derived from an EMBL/GenBank/DDBJ whole genome shotgun (WGS) entry which is preliminary data.</text>
</comment>
<dbReference type="SUPFAM" id="SSF50494">
    <property type="entry name" value="Trypsin-like serine proteases"/>
    <property type="match status" value="1"/>
</dbReference>
<dbReference type="GO" id="GO:0005576">
    <property type="term" value="C:extracellular region"/>
    <property type="evidence" value="ECO:0007669"/>
    <property type="project" value="UniProtKB-SubCell"/>
</dbReference>
<evidence type="ECO:0000313" key="13">
    <source>
        <dbReference type="Proteomes" id="UP001107558"/>
    </source>
</evidence>
<feature type="chain" id="PRO_5039894103" description="Peptidase S1 domain-containing protein" evidence="10">
    <location>
        <begin position="18"/>
        <end position="295"/>
    </location>
</feature>
<dbReference type="GO" id="GO:0006508">
    <property type="term" value="P:proteolysis"/>
    <property type="evidence" value="ECO:0007669"/>
    <property type="project" value="UniProtKB-KW"/>
</dbReference>
<dbReference type="OrthoDB" id="547031at2759"/>
<dbReference type="InterPro" id="IPR018114">
    <property type="entry name" value="TRYPSIN_HIS"/>
</dbReference>
<evidence type="ECO:0000259" key="11">
    <source>
        <dbReference type="PROSITE" id="PS50240"/>
    </source>
</evidence>
<keyword evidence="5" id="KW-0391">Immunity</keyword>
<evidence type="ECO:0000256" key="4">
    <source>
        <dbReference type="ARBA" id="ARBA00022729"/>
    </source>
</evidence>
<dbReference type="AlphaFoldDB" id="A0A9J6BE58"/>
<keyword evidence="7" id="KW-0325">Glycoprotein</keyword>
<keyword evidence="9" id="KW-0378">Hydrolase</keyword>
<dbReference type="InterPro" id="IPR033116">
    <property type="entry name" value="TRYPSIN_SER"/>
</dbReference>
<keyword evidence="9" id="KW-0720">Serine protease</keyword>
<evidence type="ECO:0000256" key="10">
    <source>
        <dbReference type="SAM" id="SignalP"/>
    </source>
</evidence>
<keyword evidence="3" id="KW-0399">Innate immunity</keyword>
<dbReference type="FunFam" id="2.40.10.10:FF:000028">
    <property type="entry name" value="Serine protease easter"/>
    <property type="match status" value="1"/>
</dbReference>
<dbReference type="Pfam" id="PF00089">
    <property type="entry name" value="Trypsin"/>
    <property type="match status" value="1"/>
</dbReference>
<evidence type="ECO:0000256" key="9">
    <source>
        <dbReference type="RuleBase" id="RU363034"/>
    </source>
</evidence>
<dbReference type="EMBL" id="JADBJN010000004">
    <property type="protein sequence ID" value="KAG5667888.1"/>
    <property type="molecule type" value="Genomic_DNA"/>
</dbReference>
<name>A0A9J6BE58_POLVA</name>
<protein>
    <recommendedName>
        <fullName evidence="11">Peptidase S1 domain-containing protein</fullName>
    </recommendedName>
</protein>
<evidence type="ECO:0000313" key="12">
    <source>
        <dbReference type="EMBL" id="KAG5667888.1"/>
    </source>
</evidence>
<dbReference type="InterPro" id="IPR001254">
    <property type="entry name" value="Trypsin_dom"/>
</dbReference>
<evidence type="ECO:0000256" key="7">
    <source>
        <dbReference type="ARBA" id="ARBA00023180"/>
    </source>
</evidence>
<keyword evidence="13" id="KW-1185">Reference proteome</keyword>
<keyword evidence="4 10" id="KW-0732">Signal</keyword>
<keyword evidence="6" id="KW-1015">Disulfide bond</keyword>
<evidence type="ECO:0000256" key="5">
    <source>
        <dbReference type="ARBA" id="ARBA00022859"/>
    </source>
</evidence>
<dbReference type="PROSITE" id="PS00134">
    <property type="entry name" value="TRYPSIN_HIS"/>
    <property type="match status" value="1"/>
</dbReference>
<dbReference type="PROSITE" id="PS00135">
    <property type="entry name" value="TRYPSIN_SER"/>
    <property type="match status" value="1"/>
</dbReference>
<evidence type="ECO:0000256" key="1">
    <source>
        <dbReference type="ARBA" id="ARBA00004613"/>
    </source>
</evidence>
<reference evidence="12" key="1">
    <citation type="submission" date="2021-03" db="EMBL/GenBank/DDBJ databases">
        <title>Chromosome level genome of the anhydrobiotic midge Polypedilum vanderplanki.</title>
        <authorList>
            <person name="Yoshida Y."/>
            <person name="Kikawada T."/>
            <person name="Gusev O."/>
        </authorList>
    </citation>
    <scope>NUCLEOTIDE SEQUENCE</scope>
    <source>
        <strain evidence="12">NIAS01</strain>
        <tissue evidence="12">Whole body or cell culture</tissue>
    </source>
</reference>
<keyword evidence="9" id="KW-0645">Protease</keyword>
<dbReference type="GO" id="GO:0045087">
    <property type="term" value="P:innate immune response"/>
    <property type="evidence" value="ECO:0007669"/>
    <property type="project" value="UniProtKB-KW"/>
</dbReference>
<dbReference type="InterPro" id="IPR009003">
    <property type="entry name" value="Peptidase_S1_PA"/>
</dbReference>
<proteinExistence type="inferred from homology"/>
<evidence type="ECO:0000256" key="6">
    <source>
        <dbReference type="ARBA" id="ARBA00023157"/>
    </source>
</evidence>
<feature type="domain" description="Peptidase S1" evidence="11">
    <location>
        <begin position="36"/>
        <end position="295"/>
    </location>
</feature>
<feature type="signal peptide" evidence="10">
    <location>
        <begin position="1"/>
        <end position="17"/>
    </location>
</feature>
<dbReference type="Proteomes" id="UP001107558">
    <property type="component" value="Chromosome 4"/>
</dbReference>
<comment type="subcellular location">
    <subcellularLocation>
        <location evidence="1">Secreted</location>
    </subcellularLocation>
</comment>